<dbReference type="EMBL" id="BOPO01000037">
    <property type="protein sequence ID" value="GIL27065.1"/>
    <property type="molecule type" value="Genomic_DNA"/>
</dbReference>
<dbReference type="Proteomes" id="UP000614996">
    <property type="component" value="Unassembled WGS sequence"/>
</dbReference>
<protein>
    <submittedName>
        <fullName evidence="1">Uncharacterized protein</fullName>
    </submittedName>
</protein>
<accession>A0A8J4ACA0</accession>
<reference evidence="2" key="1">
    <citation type="journal article" date="2021" name="Int. J. Syst. Evol. Microbiol.">
        <title>Actinocatenispora comari sp. nov., an endophytic actinomycete isolated from aerial parts of Comarum salesowianum.</title>
        <authorList>
            <person name="Oyunbileg N."/>
            <person name="Iizaka Y."/>
            <person name="Hamada M."/>
            <person name="Davaapurev B.O."/>
            <person name="Fukumoto A."/>
            <person name="Tsetseg B."/>
            <person name="Kato F."/>
            <person name="Tamura T."/>
            <person name="Batkhuu J."/>
            <person name="Anzai Y."/>
        </authorList>
    </citation>
    <scope>NUCLEOTIDE SEQUENCE [LARGE SCALE GENOMIC DNA]</scope>
    <source>
        <strain evidence="2">NUM-2625</strain>
    </source>
</reference>
<evidence type="ECO:0000313" key="2">
    <source>
        <dbReference type="Proteomes" id="UP000614996"/>
    </source>
</evidence>
<dbReference type="AlphaFoldDB" id="A0A8J4ACA0"/>
<sequence length="80" mass="8692">MTGGQAAQVSRRGSAEAADELVAGWASACDEVQVALARLSRSLGGLADDRLSRWVVEAQRPMEEMSAWLAQVRRHLNANR</sequence>
<evidence type="ECO:0000313" key="1">
    <source>
        <dbReference type="EMBL" id="GIL27065.1"/>
    </source>
</evidence>
<keyword evidence="2" id="KW-1185">Reference proteome</keyword>
<proteinExistence type="predicted"/>
<name>A0A8J4ACA0_9ACTN</name>
<comment type="caution">
    <text evidence="1">The sequence shown here is derived from an EMBL/GenBank/DDBJ whole genome shotgun (WGS) entry which is preliminary data.</text>
</comment>
<organism evidence="1 2">
    <name type="scientific">Actinocatenispora comari</name>
    <dbReference type="NCBI Taxonomy" id="2807577"/>
    <lineage>
        <taxon>Bacteria</taxon>
        <taxon>Bacillati</taxon>
        <taxon>Actinomycetota</taxon>
        <taxon>Actinomycetes</taxon>
        <taxon>Micromonosporales</taxon>
        <taxon>Micromonosporaceae</taxon>
        <taxon>Actinocatenispora</taxon>
    </lineage>
</organism>
<gene>
    <name evidence="1" type="ORF">NUM_23190</name>
</gene>